<dbReference type="GO" id="GO:0016787">
    <property type="term" value="F:hydrolase activity"/>
    <property type="evidence" value="ECO:0007669"/>
    <property type="project" value="UniProtKB-KW"/>
</dbReference>
<dbReference type="STRING" id="34720.A0A195FEL8"/>
<dbReference type="Pfam" id="PF00271">
    <property type="entry name" value="Helicase_C"/>
    <property type="match status" value="1"/>
</dbReference>
<feature type="domain" description="Helicase ATP-binding" evidence="10">
    <location>
        <begin position="417"/>
        <end position="583"/>
    </location>
</feature>
<name>A0A195FEL8_9HYME</name>
<keyword evidence="3" id="KW-0132">Cell division</keyword>
<feature type="non-terminal residue" evidence="12">
    <location>
        <position position="1"/>
    </location>
</feature>
<dbReference type="GO" id="GO:0007131">
    <property type="term" value="P:reciprocal meiotic recombination"/>
    <property type="evidence" value="ECO:0007669"/>
    <property type="project" value="TreeGrafter"/>
</dbReference>
<keyword evidence="13" id="KW-1185">Reference proteome</keyword>
<accession>A0A195FEL8</accession>
<reference evidence="12 13" key="1">
    <citation type="submission" date="2016-03" db="EMBL/GenBank/DDBJ databases">
        <title>Trachymyrmex septentrionalis WGS genome.</title>
        <authorList>
            <person name="Nygaard S."/>
            <person name="Hu H."/>
            <person name="Boomsma J."/>
            <person name="Zhang G."/>
        </authorList>
    </citation>
    <scope>NUCLEOTIDE SEQUENCE [LARGE SCALE GENOMIC DNA]</scope>
    <source>
        <strain evidence="12">Tsep2-gDNA-1</strain>
        <tissue evidence="12">Whole body</tissue>
    </source>
</reference>
<evidence type="ECO:0000256" key="2">
    <source>
        <dbReference type="ARBA" id="ARBA00015341"/>
    </source>
</evidence>
<dbReference type="SMART" id="SM00490">
    <property type="entry name" value="HELICc"/>
    <property type="match status" value="1"/>
</dbReference>
<keyword evidence="5" id="KW-0378">Hydrolase</keyword>
<evidence type="ECO:0000256" key="3">
    <source>
        <dbReference type="ARBA" id="ARBA00022618"/>
    </source>
</evidence>
<protein>
    <recommendedName>
        <fullName evidence="2">DNA repair and recombination protein RAD54-like</fullName>
    </recommendedName>
    <alternativeName>
        <fullName evidence="9">Protein okra</fullName>
    </alternativeName>
</protein>
<evidence type="ECO:0000259" key="10">
    <source>
        <dbReference type="PROSITE" id="PS51192"/>
    </source>
</evidence>
<dbReference type="GO" id="GO:0005524">
    <property type="term" value="F:ATP binding"/>
    <property type="evidence" value="ECO:0007669"/>
    <property type="project" value="InterPro"/>
</dbReference>
<dbReference type="Pfam" id="PF00176">
    <property type="entry name" value="SNF2-rel_dom"/>
    <property type="match status" value="1"/>
</dbReference>
<keyword evidence="7" id="KW-0131">Cell cycle</keyword>
<dbReference type="GO" id="GO:0005634">
    <property type="term" value="C:nucleus"/>
    <property type="evidence" value="ECO:0007669"/>
    <property type="project" value="TreeGrafter"/>
</dbReference>
<dbReference type="Gene3D" id="1.20.120.850">
    <property type="entry name" value="SWI2/SNF2 ATPases, N-terminal domain"/>
    <property type="match status" value="1"/>
</dbReference>
<dbReference type="PANTHER" id="PTHR45629:SF7">
    <property type="entry name" value="DNA EXCISION REPAIR PROTEIN ERCC-6-RELATED"/>
    <property type="match status" value="1"/>
</dbReference>
<dbReference type="InterPro" id="IPR050496">
    <property type="entry name" value="SNF2_RAD54_helicase_repair"/>
</dbReference>
<dbReference type="PANTHER" id="PTHR45629">
    <property type="entry name" value="SNF2/RAD54 FAMILY MEMBER"/>
    <property type="match status" value="1"/>
</dbReference>
<evidence type="ECO:0000313" key="12">
    <source>
        <dbReference type="EMBL" id="KYN39125.1"/>
    </source>
</evidence>
<sequence>SNSLLRGRNSLSLLCTILGSLACHYHLFNNLFMYRNRPVKGFISPLIVQQQTNTEECNENEISAYQEKTPSDLVKKPIRNNSQMLYLFENVTQKDEIGCDNVNVKNSSRKRNANSPICEKKMSITDSPQTTAKIVFNVVYSKKKHKTWDDDGLLEVTGKNAILKNSNGNIIGRTTISSNNMAEGSKLIIESKQVEDKVSTEQSISQKSPEVEEPLQKKLKTSTVCAFQSPKKNKNATACEEKASTENSPEAKIKTRFNVMVSKVTSKKHKTWDSDGLLEIVGKNAILKDLDDNIIGKTTINPSNAVEGARLIIGNKQVEIIEQLSQELSIPEKSLEKTVEELSKNKFKASSTHSFMPLFSSTKGLALNSEPLVMPYLNSTESINQEEQEILVDSCLVTKLREHQRHGIVFLYECLMGLKVPNYFGAILADEMGLGKTLQCITLIWTMLKKGPYGKPIIKRVLIVTPSSLCNNWEKEFVKWLGSHRILPYVIGGKNKPKDFIKYPRNSVMIISYEMFIKCHTEINEMAFDLIVCDEGHRLKNSNIKAAKMLNEINCKKRIVLTGTPIQNDLKEFYALIDFVNPGILGTSNEYKSYYEEPIVTAQYSSADDDVLSLGNKRSAELYKRTKSFILRRSQKAINKYLPYKYEIVLFCSLTKKQKDLYSLVTDAWFNKICLEDKSNIHLSIITALKKICNHPNLFLNEEEKALYNVLSKSSYISQIKRDENFTEYCGKITIVQTLMRNLKKTDEKLVLVSYYTQTLDLLETICYKERLKFLRLDGATSSTIRLKITEQFNTQTDNSKVLLLSAKAGGVGLNLPGASRLVLFDSDWNPASDMQAMARIWRDGQKRNVYIYRLLTTGTIEEKIYQRQISKANLSETVVDLNYLGSLKLSTAELKDLFTLASDTISLTHDLMNCSCSDKNEHIFSEELKENNNETRDCQFILYEKPSQQNLTINQLRDWQHYKKPIPSDVMQDIMLTEVSDNITFIFKNSTM</sequence>
<dbReference type="PROSITE" id="PS51194">
    <property type="entry name" value="HELICASE_CTER"/>
    <property type="match status" value="1"/>
</dbReference>
<dbReference type="InterPro" id="IPR014001">
    <property type="entry name" value="Helicase_ATP-bd"/>
</dbReference>
<dbReference type="Gene3D" id="3.40.50.10810">
    <property type="entry name" value="Tandem AAA-ATPase domain"/>
    <property type="match status" value="1"/>
</dbReference>
<comment type="function">
    <text evidence="8">Involved in mitotic DNA repair and meiotic recombination. Functions in the recombinational DNA repair pathway. Essential for interhomolog gene conversion (GC), but may have a less important role in intersister GC than spn-A/Rad51. In the presence of DNA, spn-A/Rad51 enhances the ATPase activity of okr/Rad54.</text>
</comment>
<organism evidence="12 13">
    <name type="scientific">Trachymyrmex septentrionalis</name>
    <dbReference type="NCBI Taxonomy" id="34720"/>
    <lineage>
        <taxon>Eukaryota</taxon>
        <taxon>Metazoa</taxon>
        <taxon>Ecdysozoa</taxon>
        <taxon>Arthropoda</taxon>
        <taxon>Hexapoda</taxon>
        <taxon>Insecta</taxon>
        <taxon>Pterygota</taxon>
        <taxon>Neoptera</taxon>
        <taxon>Endopterygota</taxon>
        <taxon>Hymenoptera</taxon>
        <taxon>Apocrita</taxon>
        <taxon>Aculeata</taxon>
        <taxon>Formicoidea</taxon>
        <taxon>Formicidae</taxon>
        <taxon>Myrmicinae</taxon>
        <taxon>Trachymyrmex</taxon>
    </lineage>
</organism>
<dbReference type="GO" id="GO:0051301">
    <property type="term" value="P:cell division"/>
    <property type="evidence" value="ECO:0007669"/>
    <property type="project" value="UniProtKB-KW"/>
</dbReference>
<keyword evidence="4" id="KW-0498">Mitosis</keyword>
<evidence type="ECO:0000256" key="4">
    <source>
        <dbReference type="ARBA" id="ARBA00022776"/>
    </source>
</evidence>
<evidence type="ECO:0000313" key="13">
    <source>
        <dbReference type="Proteomes" id="UP000078541"/>
    </source>
</evidence>
<dbReference type="GO" id="GO:0015616">
    <property type="term" value="F:DNA translocase activity"/>
    <property type="evidence" value="ECO:0007669"/>
    <property type="project" value="TreeGrafter"/>
</dbReference>
<dbReference type="GO" id="GO:0000724">
    <property type="term" value="P:double-strand break repair via homologous recombination"/>
    <property type="evidence" value="ECO:0007669"/>
    <property type="project" value="TreeGrafter"/>
</dbReference>
<dbReference type="Gene3D" id="3.40.50.300">
    <property type="entry name" value="P-loop containing nucleotide triphosphate hydrolases"/>
    <property type="match status" value="1"/>
</dbReference>
<evidence type="ECO:0000259" key="11">
    <source>
        <dbReference type="PROSITE" id="PS51194"/>
    </source>
</evidence>
<evidence type="ECO:0000256" key="1">
    <source>
        <dbReference type="ARBA" id="ARBA00011467"/>
    </source>
</evidence>
<proteinExistence type="predicted"/>
<dbReference type="InterPro" id="IPR000330">
    <property type="entry name" value="SNF2_N"/>
</dbReference>
<dbReference type="InterPro" id="IPR027417">
    <property type="entry name" value="P-loop_NTPase"/>
</dbReference>
<dbReference type="PROSITE" id="PS51192">
    <property type="entry name" value="HELICASE_ATP_BIND_1"/>
    <property type="match status" value="1"/>
</dbReference>
<dbReference type="InterPro" id="IPR049730">
    <property type="entry name" value="SNF2/RAD54-like_C"/>
</dbReference>
<evidence type="ECO:0000256" key="8">
    <source>
        <dbReference type="ARBA" id="ARBA00024776"/>
    </source>
</evidence>
<dbReference type="CDD" id="cd18793">
    <property type="entry name" value="SF2_C_SNF"/>
    <property type="match status" value="1"/>
</dbReference>
<comment type="subunit">
    <text evidence="1">Interacts (via N-terminus) with spn-A/Rad51.</text>
</comment>
<dbReference type="Proteomes" id="UP000078541">
    <property type="component" value="Unassembled WGS sequence"/>
</dbReference>
<evidence type="ECO:0000256" key="9">
    <source>
        <dbReference type="ARBA" id="ARBA00029956"/>
    </source>
</evidence>
<dbReference type="SMART" id="SM00487">
    <property type="entry name" value="DEXDc"/>
    <property type="match status" value="1"/>
</dbReference>
<evidence type="ECO:0000256" key="5">
    <source>
        <dbReference type="ARBA" id="ARBA00022801"/>
    </source>
</evidence>
<feature type="domain" description="Helicase C-terminal" evidence="11">
    <location>
        <begin position="738"/>
        <end position="886"/>
    </location>
</feature>
<dbReference type="SUPFAM" id="SSF52540">
    <property type="entry name" value="P-loop containing nucleoside triphosphate hydrolases"/>
    <property type="match status" value="2"/>
</dbReference>
<dbReference type="FunFam" id="3.40.50.10810:FF:000020">
    <property type="entry name" value="DNA repair and recombination protein RAD54B"/>
    <property type="match status" value="1"/>
</dbReference>
<evidence type="ECO:0000256" key="6">
    <source>
        <dbReference type="ARBA" id="ARBA00023254"/>
    </source>
</evidence>
<keyword evidence="6" id="KW-0469">Meiosis</keyword>
<gene>
    <name evidence="12" type="ORF">ALC56_06551</name>
</gene>
<dbReference type="EMBL" id="KQ981625">
    <property type="protein sequence ID" value="KYN39125.1"/>
    <property type="molecule type" value="Genomic_DNA"/>
</dbReference>
<dbReference type="InterPro" id="IPR001650">
    <property type="entry name" value="Helicase_C-like"/>
</dbReference>
<dbReference type="AlphaFoldDB" id="A0A195FEL8"/>
<dbReference type="CDD" id="cd18004">
    <property type="entry name" value="DEXHc_RAD54"/>
    <property type="match status" value="1"/>
</dbReference>
<evidence type="ECO:0000256" key="7">
    <source>
        <dbReference type="ARBA" id="ARBA00023306"/>
    </source>
</evidence>
<dbReference type="InterPro" id="IPR038718">
    <property type="entry name" value="SNF2-like_sf"/>
</dbReference>